<dbReference type="HOGENOM" id="CLU_2000659_0_0_3"/>
<keyword evidence="1" id="KW-1133">Transmembrane helix</keyword>
<evidence type="ECO:0000313" key="3">
    <source>
        <dbReference type="Proteomes" id="UP000008206"/>
    </source>
</evidence>
<accession>E0UF47</accession>
<dbReference type="AlphaFoldDB" id="E0UF47"/>
<keyword evidence="1" id="KW-0472">Membrane</keyword>
<gene>
    <name evidence="2" type="ordered locus">Cyan7822_2321</name>
</gene>
<dbReference type="eggNOG" id="ENOG5031C9S">
    <property type="taxonomic scope" value="Bacteria"/>
</dbReference>
<name>E0UF47_GLOV7</name>
<keyword evidence="1" id="KW-0812">Transmembrane</keyword>
<protein>
    <submittedName>
        <fullName evidence="2">Uncharacterized protein</fullName>
    </submittedName>
</protein>
<feature type="transmembrane region" description="Helical" evidence="1">
    <location>
        <begin position="60"/>
        <end position="85"/>
    </location>
</feature>
<feature type="transmembrane region" description="Helical" evidence="1">
    <location>
        <begin position="21"/>
        <end position="54"/>
    </location>
</feature>
<sequence length="124" mass="13347">MELTQRNNWDKGYWLATIKSFLIWSFTLTVCLLVVGFPLVVLMATIGALSAVVLQSVLPISSVLLVAGSIIGANLLAVIIGAAALTMKGIHPQEVSWLRWLHGEETPSHSAIYASCPLTCGLTR</sequence>
<dbReference type="RefSeq" id="WP_013322404.1">
    <property type="nucleotide sequence ID" value="NC_014501.1"/>
</dbReference>
<dbReference type="EMBL" id="CP002198">
    <property type="protein sequence ID" value="ADN14299.1"/>
    <property type="molecule type" value="Genomic_DNA"/>
</dbReference>
<dbReference type="KEGG" id="cyj:Cyan7822_2321"/>
<keyword evidence="3" id="KW-1185">Reference proteome</keyword>
<dbReference type="OrthoDB" id="463678at2"/>
<dbReference type="Proteomes" id="UP000008206">
    <property type="component" value="Chromosome"/>
</dbReference>
<dbReference type="STRING" id="497965.Cyan7822_2321"/>
<proteinExistence type="predicted"/>
<evidence type="ECO:0000256" key="1">
    <source>
        <dbReference type="SAM" id="Phobius"/>
    </source>
</evidence>
<reference evidence="3" key="1">
    <citation type="journal article" date="2011" name="MBio">
        <title>Novel metabolic attributes of the genus Cyanothece, comprising a group of unicellular nitrogen-fixing Cyanobacteria.</title>
        <authorList>
            <person name="Bandyopadhyay A."/>
            <person name="Elvitigala T."/>
            <person name="Welsh E."/>
            <person name="Stockel J."/>
            <person name="Liberton M."/>
            <person name="Min H."/>
            <person name="Sherman L.A."/>
            <person name="Pakrasi H.B."/>
        </authorList>
    </citation>
    <scope>NUCLEOTIDE SEQUENCE [LARGE SCALE GENOMIC DNA]</scope>
    <source>
        <strain evidence="3">PCC 7822</strain>
    </source>
</reference>
<evidence type="ECO:0000313" key="2">
    <source>
        <dbReference type="EMBL" id="ADN14299.1"/>
    </source>
</evidence>
<organism evidence="2 3">
    <name type="scientific">Gloeothece verrucosa (strain PCC 7822)</name>
    <name type="common">Cyanothece sp. (strain PCC 7822)</name>
    <dbReference type="NCBI Taxonomy" id="497965"/>
    <lineage>
        <taxon>Bacteria</taxon>
        <taxon>Bacillati</taxon>
        <taxon>Cyanobacteriota</taxon>
        <taxon>Cyanophyceae</taxon>
        <taxon>Oscillatoriophycideae</taxon>
        <taxon>Chroococcales</taxon>
        <taxon>Aphanothecaceae</taxon>
        <taxon>Gloeothece</taxon>
        <taxon>Gloeothece verrucosa</taxon>
    </lineage>
</organism>